<dbReference type="GO" id="GO:0008801">
    <property type="term" value="F:beta-phosphoglucomutase activity"/>
    <property type="evidence" value="ECO:0007669"/>
    <property type="project" value="UniProtKB-EC"/>
</dbReference>
<dbReference type="NCBIfam" id="TIGR02009">
    <property type="entry name" value="PGMB-YQAB-SF"/>
    <property type="match status" value="1"/>
</dbReference>
<keyword evidence="6" id="KW-0413">Isomerase</keyword>
<dbReference type="SFLD" id="SFLDG01135">
    <property type="entry name" value="C1.5.6:_HAD__Beta-PGM__Phospha"/>
    <property type="match status" value="1"/>
</dbReference>
<dbReference type="GeneID" id="61186221"/>
<feature type="binding site" evidence="4">
    <location>
        <position position="15"/>
    </location>
    <ligand>
        <name>Mg(2+)</name>
        <dbReference type="ChEBI" id="CHEBI:18420"/>
    </ligand>
</feature>
<dbReference type="GO" id="GO:0005975">
    <property type="term" value="P:carbohydrate metabolic process"/>
    <property type="evidence" value="ECO:0007669"/>
    <property type="project" value="InterPro"/>
</dbReference>
<dbReference type="PANTHER" id="PTHR43481">
    <property type="entry name" value="FRUCTOSE-1-PHOSPHATE PHOSPHATASE"/>
    <property type="match status" value="1"/>
</dbReference>
<comment type="cofactor">
    <cofactor evidence="4">
        <name>Mg(2+)</name>
        <dbReference type="ChEBI" id="CHEBI:18420"/>
    </cofactor>
    <text evidence="4">Binds 2 magnesium ions per subunit.</text>
</comment>
<dbReference type="GO" id="GO:0050308">
    <property type="term" value="F:sugar-phosphatase activity"/>
    <property type="evidence" value="ECO:0007669"/>
    <property type="project" value="TreeGrafter"/>
</dbReference>
<evidence type="ECO:0000313" key="6">
    <source>
        <dbReference type="EMBL" id="QEA32744.1"/>
    </source>
</evidence>
<dbReference type="InterPro" id="IPR010976">
    <property type="entry name" value="B-phosphoglucomutase_hydrolase"/>
</dbReference>
<feature type="binding site" evidence="3">
    <location>
        <position position="56"/>
    </location>
    <ligand>
        <name>substrate</name>
    </ligand>
</feature>
<feature type="binding site" evidence="4">
    <location>
        <position position="176"/>
    </location>
    <ligand>
        <name>Mg(2+)</name>
        <dbReference type="ChEBI" id="CHEBI:18420"/>
    </ligand>
</feature>
<dbReference type="CDD" id="cd02598">
    <property type="entry name" value="HAD_BPGM"/>
    <property type="match status" value="1"/>
</dbReference>
<evidence type="ECO:0000256" key="4">
    <source>
        <dbReference type="PIRSR" id="PIRSR610972-3"/>
    </source>
</evidence>
<feature type="binding site" evidence="3">
    <location>
        <position position="151"/>
    </location>
    <ligand>
        <name>substrate</name>
    </ligand>
</feature>
<dbReference type="InterPro" id="IPR006439">
    <property type="entry name" value="HAD-SF_hydro_IA"/>
</dbReference>
<dbReference type="NCBIfam" id="TIGR01990">
    <property type="entry name" value="bPGM"/>
    <property type="match status" value="1"/>
</dbReference>
<dbReference type="InterPro" id="IPR010972">
    <property type="entry name" value="Beta-PGM"/>
</dbReference>
<reference evidence="6 7" key="1">
    <citation type="submission" date="2019-06" db="EMBL/GenBank/DDBJ databases">
        <title>Genome analyses of bacteria isolated from kimchi.</title>
        <authorList>
            <person name="Lee S."/>
            <person name="Ahn S."/>
            <person name="Roh S."/>
        </authorList>
    </citation>
    <scope>NUCLEOTIDE SEQUENCE [LARGE SCALE GENOMIC DNA]</scope>
    <source>
        <strain evidence="6 7">CBA3620</strain>
    </source>
</reference>
<name>A0AAE6IIZ9_LEUCA</name>
<dbReference type="SFLD" id="SFLDS00003">
    <property type="entry name" value="Haloacid_Dehalogenase"/>
    <property type="match status" value="1"/>
</dbReference>
<organism evidence="6 7">
    <name type="scientific">Leuconostoc carnosum</name>
    <dbReference type="NCBI Taxonomy" id="1252"/>
    <lineage>
        <taxon>Bacteria</taxon>
        <taxon>Bacillati</taxon>
        <taxon>Bacillota</taxon>
        <taxon>Bacilli</taxon>
        <taxon>Lactobacillales</taxon>
        <taxon>Lactobacillaceae</taxon>
        <taxon>Leuconostoc</taxon>
    </lineage>
</organism>
<feature type="binding site" evidence="4">
    <location>
        <position position="175"/>
    </location>
    <ligand>
        <name>Mg(2+)</name>
        <dbReference type="ChEBI" id="CHEBI:18420"/>
    </ligand>
</feature>
<keyword evidence="4" id="KW-0460">Magnesium</keyword>
<dbReference type="InterPro" id="IPR023214">
    <property type="entry name" value="HAD_sf"/>
</dbReference>
<gene>
    <name evidence="6" type="primary">pgmB</name>
    <name evidence="6" type="ORF">FGL89_00615</name>
</gene>
<accession>A0AAE6IIZ9</accession>
<feature type="binding site" evidence="3">
    <location>
        <begin position="48"/>
        <end position="53"/>
    </location>
    <ligand>
        <name>substrate</name>
    </ligand>
</feature>
<dbReference type="RefSeq" id="WP_014974386.1">
    <property type="nucleotide sequence ID" value="NZ_CP042374.1"/>
</dbReference>
<proteinExistence type="inferred from homology"/>
<feature type="binding site" evidence="3">
    <location>
        <begin position="120"/>
        <end position="124"/>
    </location>
    <ligand>
        <name>substrate</name>
    </ligand>
</feature>
<evidence type="ECO:0000256" key="2">
    <source>
        <dbReference type="PIRSR" id="PIRSR610972-1"/>
    </source>
</evidence>
<evidence type="ECO:0000313" key="7">
    <source>
        <dbReference type="Proteomes" id="UP000321332"/>
    </source>
</evidence>
<dbReference type="Gene3D" id="3.40.50.1000">
    <property type="entry name" value="HAD superfamily/HAD-like"/>
    <property type="match status" value="1"/>
</dbReference>
<feature type="site" description="Important for catalytic activity and assists the phosphoryl transfer reaction to Asp8 by balancing charge and orienting the reacting groups" evidence="5">
    <location>
        <position position="120"/>
    </location>
</feature>
<evidence type="ECO:0000256" key="5">
    <source>
        <dbReference type="PIRSR" id="PIRSR610972-4"/>
    </source>
</evidence>
<protein>
    <submittedName>
        <fullName evidence="6">Beta-phosphoglucomutase</fullName>
        <ecNumber evidence="6">5.4.2.6</ecNumber>
    </submittedName>
</protein>
<dbReference type="SUPFAM" id="SSF56784">
    <property type="entry name" value="HAD-like"/>
    <property type="match status" value="1"/>
</dbReference>
<dbReference type="EMBL" id="CP042374">
    <property type="protein sequence ID" value="QEA32744.1"/>
    <property type="molecule type" value="Genomic_DNA"/>
</dbReference>
<feature type="binding site" evidence="4">
    <location>
        <position position="13"/>
    </location>
    <ligand>
        <name>Mg(2+)</name>
        <dbReference type="ChEBI" id="CHEBI:18420"/>
    </ligand>
</feature>
<feature type="binding site" evidence="3">
    <location>
        <position position="82"/>
    </location>
    <ligand>
        <name>substrate</name>
    </ligand>
</feature>
<feature type="active site" description="Nucleophile" evidence="2">
    <location>
        <position position="13"/>
    </location>
</feature>
<evidence type="ECO:0000256" key="1">
    <source>
        <dbReference type="ARBA" id="ARBA00006171"/>
    </source>
</evidence>
<dbReference type="InterPro" id="IPR051806">
    <property type="entry name" value="HAD-like_SPP"/>
</dbReference>
<dbReference type="Proteomes" id="UP000321332">
    <property type="component" value="Chromosome"/>
</dbReference>
<sequence>MVEFSDIKGFTFDLDGVITDTAKFHEAAWHDLADDLGIEWSAEIGNHLKGISRMASLDMILATDPQGKQYSQEEKQQLADKKNAHYRTLIATVTPDDILPGIKSFLDDMLDKGYTASVASASKNAPSILEKLELTSYFVGIVDPATLTHGKPNPEIFVKAGELLNLQPSQIIGLEDASAGVEAIKGAGQTALGIGSAAKTANPELWFDKTENLTLNNIKKQLSV</sequence>
<dbReference type="EC" id="5.4.2.6" evidence="6"/>
<dbReference type="Gene3D" id="1.10.150.240">
    <property type="entry name" value="Putative phosphatase, domain 2"/>
    <property type="match status" value="1"/>
</dbReference>
<dbReference type="InterPro" id="IPR036412">
    <property type="entry name" value="HAD-like_sf"/>
</dbReference>
<dbReference type="SFLD" id="SFLDF00046">
    <property type="entry name" value="beta-phosphoglucomutase"/>
    <property type="match status" value="1"/>
</dbReference>
<dbReference type="SFLD" id="SFLDG01129">
    <property type="entry name" value="C1.5:_HAD__Beta-PGM__Phosphata"/>
    <property type="match status" value="1"/>
</dbReference>
<dbReference type="AlphaFoldDB" id="A0AAE6IIZ9"/>
<dbReference type="InterPro" id="IPR023198">
    <property type="entry name" value="PGP-like_dom2"/>
</dbReference>
<feature type="binding site" evidence="3">
    <location>
        <begin position="13"/>
        <end position="15"/>
    </location>
    <ligand>
        <name>substrate</name>
    </ligand>
</feature>
<keyword evidence="4" id="KW-0479">Metal-binding</keyword>
<dbReference type="NCBIfam" id="TIGR01509">
    <property type="entry name" value="HAD-SF-IA-v3"/>
    <property type="match status" value="1"/>
</dbReference>
<feature type="site" description="Important for catalytic activity and assists the phosphoryl transfer reaction to Asp8 by balancing charge and orienting the reacting groups" evidence="5">
    <location>
        <position position="151"/>
    </location>
</feature>
<dbReference type="GO" id="GO:0000287">
    <property type="term" value="F:magnesium ion binding"/>
    <property type="evidence" value="ECO:0007669"/>
    <property type="project" value="InterPro"/>
</dbReference>
<evidence type="ECO:0000256" key="3">
    <source>
        <dbReference type="PIRSR" id="PIRSR610972-2"/>
    </source>
</evidence>
<dbReference type="Pfam" id="PF00702">
    <property type="entry name" value="Hydrolase"/>
    <property type="match status" value="1"/>
</dbReference>
<dbReference type="OMA" id="FHEQAWH"/>
<comment type="similarity">
    <text evidence="1">Belongs to the HAD-like hydrolase superfamily. CbbY/CbbZ/Gph/YieH family.</text>
</comment>
<dbReference type="PANTHER" id="PTHR43481:SF4">
    <property type="entry name" value="GLYCEROL-1-PHOSPHATE PHOSPHOHYDROLASE 1-RELATED"/>
    <property type="match status" value="1"/>
</dbReference>
<feature type="active site" description="Proton donor/acceptor" evidence="2">
    <location>
        <position position="15"/>
    </location>
</feature>
<feature type="binding site" evidence="3">
    <location>
        <position position="29"/>
    </location>
    <ligand>
        <name>substrate</name>
    </ligand>
</feature>